<comment type="caution">
    <text evidence="3">The sequence shown here is derived from an EMBL/GenBank/DDBJ whole genome shotgun (WGS) entry which is preliminary data.</text>
</comment>
<dbReference type="PANTHER" id="PTHR32114:SF2">
    <property type="entry name" value="ABC TRANSPORTER ABCH.3"/>
    <property type="match status" value="1"/>
</dbReference>
<dbReference type="RefSeq" id="WP_258858532.1">
    <property type="nucleotide sequence ID" value="NZ_JANUGV010000011.1"/>
</dbReference>
<organism evidence="3 4">
    <name type="scientific">Massilia solisilvae</name>
    <dbReference type="NCBI Taxonomy" id="1811225"/>
    <lineage>
        <taxon>Bacteria</taxon>
        <taxon>Pseudomonadati</taxon>
        <taxon>Pseudomonadota</taxon>
        <taxon>Betaproteobacteria</taxon>
        <taxon>Burkholderiales</taxon>
        <taxon>Oxalobacteraceae</taxon>
        <taxon>Telluria group</taxon>
        <taxon>Massilia</taxon>
    </lineage>
</organism>
<evidence type="ECO:0000259" key="2">
    <source>
        <dbReference type="Pfam" id="PF13476"/>
    </source>
</evidence>
<dbReference type="SUPFAM" id="SSF52540">
    <property type="entry name" value="P-loop containing nucleoside triphosphate hydrolases"/>
    <property type="match status" value="1"/>
</dbReference>
<dbReference type="PANTHER" id="PTHR32114">
    <property type="entry name" value="ABC TRANSPORTER ABCH.3"/>
    <property type="match status" value="1"/>
</dbReference>
<feature type="coiled-coil region" evidence="1">
    <location>
        <begin position="505"/>
        <end position="625"/>
    </location>
</feature>
<evidence type="ECO:0000256" key="1">
    <source>
        <dbReference type="SAM" id="Coils"/>
    </source>
</evidence>
<dbReference type="InterPro" id="IPR038729">
    <property type="entry name" value="Rad50/SbcC_AAA"/>
</dbReference>
<gene>
    <name evidence="3" type="ORF">NX773_22705</name>
</gene>
<keyword evidence="4" id="KW-1185">Reference proteome</keyword>
<evidence type="ECO:0000313" key="3">
    <source>
        <dbReference type="EMBL" id="MCS0610977.1"/>
    </source>
</evidence>
<dbReference type="Proteomes" id="UP001205861">
    <property type="component" value="Unassembled WGS sequence"/>
</dbReference>
<protein>
    <submittedName>
        <fullName evidence="3">SMC family ATPase</fullName>
    </submittedName>
</protein>
<name>A0ABT2BR35_9BURK</name>
<accession>A0ABT2BR35</accession>
<sequence>MLQSPEVLSLPSELRGALTPLMAGASFTEEALREDCLPLLLMQRAHAVTAFAVGDEADYEPLYEAFKKHYLKRTAEWSAKDVSFVFCLPAKTTVHESFRSRVEVDVYFCRKYVIQLDHDLAGSLARLPFLPLSPVSPGVQTRPPSAQTLLRQRNLKAELAKALVVPSQSSASSIFSACLEGIYGAPDKVAGASTETYSEPTAEERVQATLKSISIQNFRAYRTKKEFALGSAVTILYGPNGFGKTSFFDAIDFAVTGGVGRLAKSSGGLAKAAKHLDSGEEPTVVTLTLEREGKQHVISRDLAEHNNAQVNGKATSRKDVLSLLTGGAPAAADRVENMVALFRATHLFSQDSQELTCDVAEKSELPADIVSRMLAFDDYVSGLKKAEDVLKLARQALVEARKQAQSTRGSMEAERRELNRLEGIASADTSPDALNARFSELEQAILTSGFQMSGISMRDTRALRAMLESSATEAVNVRAGVAKALEHVAALKTLHEQLEPMRTQLEERKALVERTEASVNEASERLNSLTSELAQFKSQEQGVQNQREWSAWATSVQPEFAQLTAQSQALAENLSRLNQLLNQQREKQSKALSARQDAAATLQRLDAALKSARDAVARVQQVKEQSGLWAQAEPRLVVAQTVEAELQGLPEAKRARLGEAQQAVLAQEHVVARVERELGSARINDTSLQKLIAELRTHIDGTTCLLCGHDHGSRDALLAAIDRRMAQSEVVVRLSEALAIERTKLQAQAAARQALSDELSQEEQRLRQAKTEREELERQRTTYTAALSSIGLSLTNDIAQQLAKTSTQVHEAEILAASAVNNARQLLEAADATLTTAQDGYQALERERQASTTSLEGAKGRLNELLAEANRGAVDLTASLPALAEQLGDIEARLIQASLSVRNASTSLDAQKTLHAAAKATLAVARTSHQEAAQIWNTYNTNVQSLVAALAAAGLDGEVSDEQLHQQIQEATARETIALRLRDRVADIEVAVDTAATSAAFQNMRDRILASEKLVEQADERAQKIAPWVTYFENVTKLLGGQQAVATEHFIKQYGPRTAVIQQRLRPVYSFGEIEVSSKDSAIGIRVHRKGQELRPADYFSQSQVQTLVLGLFLTACSSQTWSGFSSIMMDDPVTHFDDLNTYALLDLILGLQGSPEGERQFVISTCDEKLLQLARQKFRHMGTAAKFYRFSAIGAEGPMVSEIPA</sequence>
<dbReference type="EMBL" id="JANUGV010000011">
    <property type="protein sequence ID" value="MCS0610977.1"/>
    <property type="molecule type" value="Genomic_DNA"/>
</dbReference>
<dbReference type="InterPro" id="IPR027417">
    <property type="entry name" value="P-loop_NTPase"/>
</dbReference>
<reference evidence="3 4" key="1">
    <citation type="submission" date="2022-08" db="EMBL/GenBank/DDBJ databases">
        <title>Reclassification of Massilia species as members of the genera Telluria, Duganella, Pseudoduganella, Mokoshia gen. nov. and Zemynaea gen. nov. using orthogonal and non-orthogonal genome-based approaches.</title>
        <authorList>
            <person name="Bowman J.P."/>
        </authorList>
    </citation>
    <scope>NUCLEOTIDE SEQUENCE [LARGE SCALE GENOMIC DNA]</scope>
    <source>
        <strain evidence="3 4">JCM 31607</strain>
    </source>
</reference>
<dbReference type="Gene3D" id="3.40.50.300">
    <property type="entry name" value="P-loop containing nucleotide triphosphate hydrolases"/>
    <property type="match status" value="2"/>
</dbReference>
<feature type="coiled-coil region" evidence="1">
    <location>
        <begin position="383"/>
        <end position="421"/>
    </location>
</feature>
<dbReference type="Pfam" id="PF13476">
    <property type="entry name" value="AAA_23"/>
    <property type="match status" value="1"/>
</dbReference>
<feature type="domain" description="Rad50/SbcC-type AAA" evidence="2">
    <location>
        <begin position="212"/>
        <end position="419"/>
    </location>
</feature>
<keyword evidence="1" id="KW-0175">Coiled coil</keyword>
<proteinExistence type="predicted"/>
<evidence type="ECO:0000313" key="4">
    <source>
        <dbReference type="Proteomes" id="UP001205861"/>
    </source>
</evidence>
<feature type="coiled-coil region" evidence="1">
    <location>
        <begin position="745"/>
        <end position="786"/>
    </location>
</feature>